<dbReference type="InterPro" id="IPR026960">
    <property type="entry name" value="RVT-Znf"/>
</dbReference>
<gene>
    <name evidence="2" type="ORF">LTRI10_LOCUS43912</name>
</gene>
<dbReference type="AlphaFoldDB" id="A0AAV2G081"/>
<accession>A0AAV2G081</accession>
<dbReference type="Proteomes" id="UP001497516">
    <property type="component" value="Chromosome 7"/>
</dbReference>
<evidence type="ECO:0000313" key="3">
    <source>
        <dbReference type="Proteomes" id="UP001497516"/>
    </source>
</evidence>
<reference evidence="2 3" key="1">
    <citation type="submission" date="2024-04" db="EMBL/GenBank/DDBJ databases">
        <authorList>
            <person name="Fracassetti M."/>
        </authorList>
    </citation>
    <scope>NUCLEOTIDE SEQUENCE [LARGE SCALE GENOMIC DNA]</scope>
</reference>
<dbReference type="PANTHER" id="PTHR33116:SF78">
    <property type="entry name" value="OS12G0587133 PROTEIN"/>
    <property type="match status" value="1"/>
</dbReference>
<proteinExistence type="predicted"/>
<name>A0AAV2G081_9ROSI</name>
<dbReference type="SUPFAM" id="SSF56672">
    <property type="entry name" value="DNA/RNA polymerases"/>
    <property type="match status" value="1"/>
</dbReference>
<feature type="domain" description="Reverse transcriptase zinc-binding" evidence="1">
    <location>
        <begin position="358"/>
        <end position="445"/>
    </location>
</feature>
<dbReference type="PANTHER" id="PTHR33116">
    <property type="entry name" value="REVERSE TRANSCRIPTASE ZINC-BINDING DOMAIN-CONTAINING PROTEIN-RELATED-RELATED"/>
    <property type="match status" value="1"/>
</dbReference>
<evidence type="ECO:0000313" key="2">
    <source>
        <dbReference type="EMBL" id="CAL1404024.1"/>
    </source>
</evidence>
<dbReference type="InterPro" id="IPR043502">
    <property type="entry name" value="DNA/RNA_pol_sf"/>
</dbReference>
<sequence>MDEQNSLGEVSHLLYADDAIIFCDASEEEVFHLTAILLWFQNITGLKVNFDKSKLFPVGEVEYMDRFAQILGCDWQFLPTIYLGLPLGAPPTSSSNWNNVLGKVSSRLEVWMASYLSLAGRITLCNAVLEIQPAYLFCLFNAPRFVVDKLEKIQRDFIWSGRQGENKLHLVPWDVCKAPKRFGGLGIADLRIRNQSLLCKWWWRFARERDAWWRELISFKFPNASSDWMSGARSGPCGSSIWAHILKTKKLFWKFAYVEAGAGSGVSLWQDVWIKGRLLREEFPRVFAAAELPNCRVSEAASTSEGRVVWDIPFKFSLRGSAEQERVSLLNLLNGLHADSFFSGPSRLVWGPSPTSGYSAHSFYCAVLKEQFPGSASFPFHVIWMAVAPPKVCVFLWIAFQKKIITQDALKRRGWFLPSRCALCREQEETINHIFLSCRFSKDVWRILSAFVDLQTSSSDISDLISKWPCRHPSNAKEWCSAVFLHAFCWRIWLERNSRIFREVHEIVQVVAYRIASCIADWLRAAHKVDPMQANEWLSVVKSRLFPRIAVPVTLPLAASPADDIGDSAFPG</sequence>
<dbReference type="EMBL" id="OZ034820">
    <property type="protein sequence ID" value="CAL1404024.1"/>
    <property type="molecule type" value="Genomic_DNA"/>
</dbReference>
<evidence type="ECO:0000259" key="1">
    <source>
        <dbReference type="Pfam" id="PF13966"/>
    </source>
</evidence>
<keyword evidence="3" id="KW-1185">Reference proteome</keyword>
<organism evidence="2 3">
    <name type="scientific">Linum trigynum</name>
    <dbReference type="NCBI Taxonomy" id="586398"/>
    <lineage>
        <taxon>Eukaryota</taxon>
        <taxon>Viridiplantae</taxon>
        <taxon>Streptophyta</taxon>
        <taxon>Embryophyta</taxon>
        <taxon>Tracheophyta</taxon>
        <taxon>Spermatophyta</taxon>
        <taxon>Magnoliopsida</taxon>
        <taxon>eudicotyledons</taxon>
        <taxon>Gunneridae</taxon>
        <taxon>Pentapetalae</taxon>
        <taxon>rosids</taxon>
        <taxon>fabids</taxon>
        <taxon>Malpighiales</taxon>
        <taxon>Linaceae</taxon>
        <taxon>Linum</taxon>
    </lineage>
</organism>
<dbReference type="Pfam" id="PF13966">
    <property type="entry name" value="zf-RVT"/>
    <property type="match status" value="1"/>
</dbReference>
<protein>
    <recommendedName>
        <fullName evidence="1">Reverse transcriptase zinc-binding domain-containing protein</fullName>
    </recommendedName>
</protein>